<reference evidence="3" key="1">
    <citation type="submission" date="2023-06" db="EMBL/GenBank/DDBJ databases">
        <authorList>
            <consortium name="Lawrence Berkeley National Laboratory"/>
            <person name="Ahrendt S."/>
            <person name="Sahu N."/>
            <person name="Indic B."/>
            <person name="Wong-Bajracharya J."/>
            <person name="Merenyi Z."/>
            <person name="Ke H.-M."/>
            <person name="Monk M."/>
            <person name="Kocsube S."/>
            <person name="Drula E."/>
            <person name="Lipzen A."/>
            <person name="Balint B."/>
            <person name="Henrissat B."/>
            <person name="Andreopoulos B."/>
            <person name="Martin F.M."/>
            <person name="Harder C.B."/>
            <person name="Rigling D."/>
            <person name="Ford K.L."/>
            <person name="Foster G.D."/>
            <person name="Pangilinan J."/>
            <person name="Papanicolaou A."/>
            <person name="Barry K."/>
            <person name="LaButti K."/>
            <person name="Viragh M."/>
            <person name="Koriabine M."/>
            <person name="Yan M."/>
            <person name="Riley R."/>
            <person name="Champramary S."/>
            <person name="Plett K.L."/>
            <person name="Tsai I.J."/>
            <person name="Slot J."/>
            <person name="Sipos G."/>
            <person name="Plett J."/>
            <person name="Nagy L.G."/>
            <person name="Grigoriev I.V."/>
        </authorList>
    </citation>
    <scope>NUCLEOTIDE SEQUENCE</scope>
    <source>
        <strain evidence="3">FPL87.14</strain>
    </source>
</reference>
<keyword evidence="1" id="KW-1133">Transmembrane helix</keyword>
<feature type="transmembrane region" description="Helical" evidence="1">
    <location>
        <begin position="119"/>
        <end position="139"/>
    </location>
</feature>
<dbReference type="AlphaFoldDB" id="A0AA39JR90"/>
<name>A0AA39JR90_9AGAR</name>
<feature type="domain" description="DUF6534" evidence="2">
    <location>
        <begin position="165"/>
        <end position="251"/>
    </location>
</feature>
<proteinExistence type="predicted"/>
<feature type="transmembrane region" description="Helical" evidence="1">
    <location>
        <begin position="159"/>
        <end position="181"/>
    </location>
</feature>
<evidence type="ECO:0000313" key="4">
    <source>
        <dbReference type="Proteomes" id="UP001175226"/>
    </source>
</evidence>
<comment type="caution">
    <text evidence="3">The sequence shown here is derived from an EMBL/GenBank/DDBJ whole genome shotgun (WGS) entry which is preliminary data.</text>
</comment>
<dbReference type="PANTHER" id="PTHR40465">
    <property type="entry name" value="CHROMOSOME 1, WHOLE GENOME SHOTGUN SEQUENCE"/>
    <property type="match status" value="1"/>
</dbReference>
<dbReference type="PANTHER" id="PTHR40465:SF1">
    <property type="entry name" value="DUF6534 DOMAIN-CONTAINING PROTEIN"/>
    <property type="match status" value="1"/>
</dbReference>
<protein>
    <recommendedName>
        <fullName evidence="2">DUF6534 domain-containing protein</fullName>
    </recommendedName>
</protein>
<accession>A0AA39JR90</accession>
<feature type="transmembrane region" description="Helical" evidence="1">
    <location>
        <begin position="193"/>
        <end position="220"/>
    </location>
</feature>
<feature type="transmembrane region" description="Helical" evidence="1">
    <location>
        <begin position="51"/>
        <end position="75"/>
    </location>
</feature>
<keyword evidence="4" id="KW-1185">Reference proteome</keyword>
<dbReference type="InterPro" id="IPR045339">
    <property type="entry name" value="DUF6534"/>
</dbReference>
<keyword evidence="1" id="KW-0812">Transmembrane</keyword>
<organism evidence="3 4">
    <name type="scientific">Armillaria borealis</name>
    <dbReference type="NCBI Taxonomy" id="47425"/>
    <lineage>
        <taxon>Eukaryota</taxon>
        <taxon>Fungi</taxon>
        <taxon>Dikarya</taxon>
        <taxon>Basidiomycota</taxon>
        <taxon>Agaricomycotina</taxon>
        <taxon>Agaricomycetes</taxon>
        <taxon>Agaricomycetidae</taxon>
        <taxon>Agaricales</taxon>
        <taxon>Marasmiineae</taxon>
        <taxon>Physalacriaceae</taxon>
        <taxon>Armillaria</taxon>
    </lineage>
</organism>
<gene>
    <name evidence="3" type="ORF">EV421DRAFT_1797682</name>
</gene>
<feature type="transmembrane region" description="Helical" evidence="1">
    <location>
        <begin position="87"/>
        <end position="107"/>
    </location>
</feature>
<dbReference type="Proteomes" id="UP001175226">
    <property type="component" value="Unassembled WGS sequence"/>
</dbReference>
<evidence type="ECO:0000313" key="3">
    <source>
        <dbReference type="EMBL" id="KAK0445123.1"/>
    </source>
</evidence>
<evidence type="ECO:0000256" key="1">
    <source>
        <dbReference type="SAM" id="Phobius"/>
    </source>
</evidence>
<evidence type="ECO:0000259" key="2">
    <source>
        <dbReference type="Pfam" id="PF20152"/>
    </source>
</evidence>
<dbReference type="Pfam" id="PF20152">
    <property type="entry name" value="DUF6534"/>
    <property type="match status" value="1"/>
</dbReference>
<dbReference type="EMBL" id="JAUEPT010000017">
    <property type="protein sequence ID" value="KAK0445123.1"/>
    <property type="molecule type" value="Genomic_DNA"/>
</dbReference>
<feature type="transmembrane region" description="Helical" evidence="1">
    <location>
        <begin position="226"/>
        <end position="247"/>
    </location>
</feature>
<keyword evidence="1" id="KW-0472">Membrane</keyword>
<sequence>MAVVHRTRSEEIALGMTLLGLIFSSILYGISLSQTYTYYRRFPKDTLSTKLMVVIMTIIDAAAVALMAHACWYYFVTTGPFHRYVWSLNAELAFSMLISGLSEGFLAYRVWLLSGRRTILTLVLLCLALVHLVSGEVAAGQSLALDYRARFSSVKVPHVIRLGSAALCDTSLAISLCYFLHQKRTGYKQTDEIIDRLMIFSISTGLLTSLASVAGLITYLVVPKTWVYLALCFLISRLYANTFLCSLNTRHILRTASDEAEESPAMPRFRSRITPRTLLAREKPPTQLDIFIVTETISDASKDGGLEYQGSVPNASPPASLNHYLT</sequence>
<feature type="transmembrane region" description="Helical" evidence="1">
    <location>
        <begin position="12"/>
        <end position="30"/>
    </location>
</feature>